<protein>
    <recommendedName>
        <fullName evidence="1">Retroviral polymerase SH3-like domain-containing protein</fullName>
    </recommendedName>
</protein>
<proteinExistence type="predicted"/>
<dbReference type="Proteomes" id="UP001151760">
    <property type="component" value="Unassembled WGS sequence"/>
</dbReference>
<keyword evidence="3" id="KW-1185">Reference proteome</keyword>
<evidence type="ECO:0000313" key="2">
    <source>
        <dbReference type="EMBL" id="GJS80134.1"/>
    </source>
</evidence>
<organism evidence="2 3">
    <name type="scientific">Tanacetum coccineum</name>
    <dbReference type="NCBI Taxonomy" id="301880"/>
    <lineage>
        <taxon>Eukaryota</taxon>
        <taxon>Viridiplantae</taxon>
        <taxon>Streptophyta</taxon>
        <taxon>Embryophyta</taxon>
        <taxon>Tracheophyta</taxon>
        <taxon>Spermatophyta</taxon>
        <taxon>Magnoliopsida</taxon>
        <taxon>eudicotyledons</taxon>
        <taxon>Gunneridae</taxon>
        <taxon>Pentapetalae</taxon>
        <taxon>asterids</taxon>
        <taxon>campanulids</taxon>
        <taxon>Asterales</taxon>
        <taxon>Asteraceae</taxon>
        <taxon>Asteroideae</taxon>
        <taxon>Anthemideae</taxon>
        <taxon>Anthemidinae</taxon>
        <taxon>Tanacetum</taxon>
    </lineage>
</organism>
<dbReference type="EMBL" id="BQNB010010649">
    <property type="protein sequence ID" value="GJS80134.1"/>
    <property type="molecule type" value="Genomic_DNA"/>
</dbReference>
<evidence type="ECO:0000259" key="1">
    <source>
        <dbReference type="Pfam" id="PF25597"/>
    </source>
</evidence>
<name>A0ABQ4YQI8_9ASTR</name>
<gene>
    <name evidence="2" type="ORF">Tco_0730015</name>
</gene>
<reference evidence="2" key="1">
    <citation type="journal article" date="2022" name="Int. J. Mol. Sci.">
        <title>Draft Genome of Tanacetum Coccineum: Genomic Comparison of Closely Related Tanacetum-Family Plants.</title>
        <authorList>
            <person name="Yamashiro T."/>
            <person name="Shiraishi A."/>
            <person name="Nakayama K."/>
            <person name="Satake H."/>
        </authorList>
    </citation>
    <scope>NUCLEOTIDE SEQUENCE</scope>
</reference>
<dbReference type="InterPro" id="IPR057670">
    <property type="entry name" value="SH3_retrovirus"/>
</dbReference>
<reference evidence="2" key="2">
    <citation type="submission" date="2022-01" db="EMBL/GenBank/DDBJ databases">
        <authorList>
            <person name="Yamashiro T."/>
            <person name="Shiraishi A."/>
            <person name="Satake H."/>
            <person name="Nakayama K."/>
        </authorList>
    </citation>
    <scope>NUCLEOTIDE SEQUENCE</scope>
</reference>
<accession>A0ABQ4YQI8</accession>
<dbReference type="Pfam" id="PF25597">
    <property type="entry name" value="SH3_retrovirus"/>
    <property type="match status" value="1"/>
</dbReference>
<feature type="domain" description="Retroviral polymerase SH3-like" evidence="1">
    <location>
        <begin position="27"/>
        <end position="88"/>
    </location>
</feature>
<evidence type="ECO:0000313" key="3">
    <source>
        <dbReference type="Proteomes" id="UP001151760"/>
    </source>
</evidence>
<sequence>MKRHGKTSYDVFRGRSPDIDYFYVFGCPIHIYNHRDHLGKLNEKADDGFFLSYSLVAKAFRVFNIRRQEMEKIVHATFNEDDEAISQSSSERDEINFNENISFPNDKFLEPRNPREFIEADNYLALNEPGQTESIDHFEPVEPQNNVIIEPISDVQPSLTIPPSADVTLQTLVPQDRWSRENHIELVNIIGEPLADITTRSRIRDSDPASASECLYVNFFSEMEPKNLIKALEE</sequence>
<comment type="caution">
    <text evidence="2">The sequence shown here is derived from an EMBL/GenBank/DDBJ whole genome shotgun (WGS) entry which is preliminary data.</text>
</comment>